<name>A0ABS9H0I0_9BACL</name>
<dbReference type="PANTHER" id="PTHR46387:SF2">
    <property type="entry name" value="RIBONUCLEASE HI"/>
    <property type="match status" value="1"/>
</dbReference>
<evidence type="ECO:0000313" key="3">
    <source>
        <dbReference type="Proteomes" id="UP001649381"/>
    </source>
</evidence>
<reference evidence="2 3" key="1">
    <citation type="submission" date="2022-01" db="EMBL/GenBank/DDBJ databases">
        <title>Alkalihalobacillus sp. EGI L200015, a novel bacterium isolated from a salt lake sediment.</title>
        <authorList>
            <person name="Gao L."/>
            <person name="Fang B.-Z."/>
            <person name="Li W.-J."/>
        </authorList>
    </citation>
    <scope>NUCLEOTIDE SEQUENCE [LARGE SCALE GENOMIC DNA]</scope>
    <source>
        <strain evidence="2 3">KCTC 12718</strain>
    </source>
</reference>
<accession>A0ABS9H0I0</accession>
<dbReference type="Pfam" id="PF13456">
    <property type="entry name" value="RVT_3"/>
    <property type="match status" value="1"/>
</dbReference>
<dbReference type="NCBIfam" id="NF005822">
    <property type="entry name" value="PRK07708.1"/>
    <property type="match status" value="1"/>
</dbReference>
<gene>
    <name evidence="2" type="ORF">L2716_06345</name>
</gene>
<dbReference type="CDD" id="cd09279">
    <property type="entry name" value="RNase_HI_like"/>
    <property type="match status" value="1"/>
</dbReference>
<dbReference type="InterPro" id="IPR036397">
    <property type="entry name" value="RNaseH_sf"/>
</dbReference>
<evidence type="ECO:0000313" key="2">
    <source>
        <dbReference type="EMBL" id="MCF6137345.1"/>
    </source>
</evidence>
<dbReference type="InterPro" id="IPR012337">
    <property type="entry name" value="RNaseH-like_sf"/>
</dbReference>
<dbReference type="Proteomes" id="UP001649381">
    <property type="component" value="Unassembled WGS sequence"/>
</dbReference>
<evidence type="ECO:0000259" key="1">
    <source>
        <dbReference type="PROSITE" id="PS50879"/>
    </source>
</evidence>
<dbReference type="InterPro" id="IPR002156">
    <property type="entry name" value="RNaseH_domain"/>
</dbReference>
<dbReference type="RefSeq" id="WP_236332855.1">
    <property type="nucleotide sequence ID" value="NZ_JAKIJS010000001.1"/>
</dbReference>
<comment type="caution">
    <text evidence="2">The sequence shown here is derived from an EMBL/GenBank/DDBJ whole genome shotgun (WGS) entry which is preliminary data.</text>
</comment>
<dbReference type="Gene3D" id="3.30.420.10">
    <property type="entry name" value="Ribonuclease H-like superfamily/Ribonuclease H"/>
    <property type="match status" value="1"/>
</dbReference>
<protein>
    <submittedName>
        <fullName evidence="2">Ribonuclease H family protein</fullName>
    </submittedName>
</protein>
<dbReference type="PANTHER" id="PTHR46387">
    <property type="entry name" value="POLYNUCLEOTIDYL TRANSFERASE, RIBONUCLEASE H-LIKE SUPERFAMILY PROTEIN"/>
    <property type="match status" value="1"/>
</dbReference>
<feature type="domain" description="RNase H type-1" evidence="1">
    <location>
        <begin position="70"/>
        <end position="207"/>
    </location>
</feature>
<keyword evidence="3" id="KW-1185">Reference proteome</keyword>
<proteinExistence type="predicted"/>
<dbReference type="EMBL" id="JAKIJS010000001">
    <property type="protein sequence ID" value="MCF6137345.1"/>
    <property type="molecule type" value="Genomic_DNA"/>
</dbReference>
<organism evidence="2 3">
    <name type="scientific">Pseudalkalibacillus berkeleyi</name>
    <dbReference type="NCBI Taxonomy" id="1069813"/>
    <lineage>
        <taxon>Bacteria</taxon>
        <taxon>Bacillati</taxon>
        <taxon>Bacillota</taxon>
        <taxon>Bacilli</taxon>
        <taxon>Bacillales</taxon>
        <taxon>Fictibacillaceae</taxon>
        <taxon>Pseudalkalibacillus</taxon>
    </lineage>
</organism>
<dbReference type="SUPFAM" id="SSF53098">
    <property type="entry name" value="Ribonuclease H-like"/>
    <property type="match status" value="1"/>
</dbReference>
<dbReference type="PROSITE" id="PS50879">
    <property type="entry name" value="RNASE_H_1"/>
    <property type="match status" value="1"/>
</dbReference>
<sequence length="217" mass="25015">MKVRIELIYKTPKGMKTSFNSEMIDAEDAILISEDLEKTGRVKSIKFVDHREGTWSVKELKEFLKGIQTEPHDIIVYFDGGFDLETKHSGLGCSIYYKQNGKSYRLRKNSLIEELHTNNEAEYAALYLAIDELEQLGVHHLPVQFNGDSQVVINQMREEWACFEDALRSWADRIENKMKKLGIEPEYLLVSRKENKEADKLATQALQGIEIISTTEK</sequence>